<sequence length="262" mass="27359">MTFMSPSVYLSFGYLVGVSKTAGEPVCGQPTSEILVSIPPESLSSVRTVSAGASATVTTLPFNYADMNAVPKDVYQGMARCWPDPASGNVCSTMYDDYSPHLVIPDAIRQLVPFWQNCDPCLEGVLDPPIPLTKADSLFPRAAPTAAFPRGAPQSGFVSSTRTSLDVAPPTWTPEALSSESAFAQYTDKTPPPAGPPVPVSMTKGPWHGPENSTVFGGGENSDPVEDGPPITTSCASSHSTALTLPTAHGEGAPVVDVGGWF</sequence>
<proteinExistence type="predicted"/>
<protein>
    <submittedName>
        <fullName evidence="1">Uncharacterized protein</fullName>
    </submittedName>
</protein>
<organism evidence="1 2">
    <name type="scientific">Neofusicoccum parvum</name>
    <dbReference type="NCBI Taxonomy" id="310453"/>
    <lineage>
        <taxon>Eukaryota</taxon>
        <taxon>Fungi</taxon>
        <taxon>Dikarya</taxon>
        <taxon>Ascomycota</taxon>
        <taxon>Pezizomycotina</taxon>
        <taxon>Dothideomycetes</taxon>
        <taxon>Dothideomycetes incertae sedis</taxon>
        <taxon>Botryosphaeriales</taxon>
        <taxon>Botryosphaeriaceae</taxon>
        <taxon>Neofusicoccum</taxon>
    </lineage>
</organism>
<reference evidence="1" key="1">
    <citation type="submission" date="2024-09" db="EMBL/GenBank/DDBJ databases">
        <title>Draft Genome Sequences of Neofusicoccum parvum.</title>
        <authorList>
            <person name="Ashida A."/>
            <person name="Camagna M."/>
            <person name="Tanaka A."/>
            <person name="Takemoto D."/>
        </authorList>
    </citation>
    <scope>NUCLEOTIDE SEQUENCE</scope>
    <source>
        <strain evidence="1">PPO83</strain>
    </source>
</reference>
<accession>A0ACB5SDA8</accession>
<evidence type="ECO:0000313" key="2">
    <source>
        <dbReference type="Proteomes" id="UP001165186"/>
    </source>
</evidence>
<name>A0ACB5SDA8_9PEZI</name>
<dbReference type="EMBL" id="BSXG01000072">
    <property type="protein sequence ID" value="GME35503.1"/>
    <property type="molecule type" value="Genomic_DNA"/>
</dbReference>
<gene>
    <name evidence="1" type="primary">g255</name>
    <name evidence="1" type="ORF">NpPPO83_00000255</name>
</gene>
<dbReference type="Proteomes" id="UP001165186">
    <property type="component" value="Unassembled WGS sequence"/>
</dbReference>
<keyword evidence="2" id="KW-1185">Reference proteome</keyword>
<comment type="caution">
    <text evidence="1">The sequence shown here is derived from an EMBL/GenBank/DDBJ whole genome shotgun (WGS) entry which is preliminary data.</text>
</comment>
<evidence type="ECO:0000313" key="1">
    <source>
        <dbReference type="EMBL" id="GME35503.1"/>
    </source>
</evidence>